<protein>
    <submittedName>
        <fullName evidence="1">Uncharacterized protein</fullName>
    </submittedName>
</protein>
<dbReference type="GeneID" id="24825295"/>
<reference evidence="1 2" key="1">
    <citation type="submission" date="2014-07" db="EMBL/GenBank/DDBJ databases">
        <title>Methanogenic archaea and the global carbon cycle.</title>
        <authorList>
            <person name="Henriksen J.R."/>
            <person name="Luke J."/>
            <person name="Reinhart S."/>
            <person name="Benedict M.N."/>
            <person name="Youngblut N.D."/>
            <person name="Metcalf M.E."/>
            <person name="Whitaker R.J."/>
            <person name="Metcalf W.W."/>
        </authorList>
    </citation>
    <scope>NUCLEOTIDE SEQUENCE [LARGE SCALE GENOMIC DNA]</scope>
    <source>
        <strain evidence="1 2">Wiesmoor</strain>
    </source>
</reference>
<gene>
    <name evidence="1" type="ORF">MSBRW_3656</name>
</gene>
<dbReference type="HOGENOM" id="CLU_2613606_0_0_2"/>
<evidence type="ECO:0000313" key="1">
    <source>
        <dbReference type="EMBL" id="AKB52909.1"/>
    </source>
</evidence>
<dbReference type="Proteomes" id="UP000033038">
    <property type="component" value="Chromosome"/>
</dbReference>
<dbReference type="PATRIC" id="fig|1434109.4.peg.4719"/>
<evidence type="ECO:0000313" key="2">
    <source>
        <dbReference type="Proteomes" id="UP000033038"/>
    </source>
</evidence>
<organism evidence="1 2">
    <name type="scientific">Methanosarcina barkeri str. Wiesmoor</name>
    <dbReference type="NCBI Taxonomy" id="1434109"/>
    <lineage>
        <taxon>Archaea</taxon>
        <taxon>Methanobacteriati</taxon>
        <taxon>Methanobacteriota</taxon>
        <taxon>Stenosarchaea group</taxon>
        <taxon>Methanomicrobia</taxon>
        <taxon>Methanosarcinales</taxon>
        <taxon>Methanosarcinaceae</taxon>
        <taxon>Methanosarcina</taxon>
    </lineage>
</organism>
<accession>A0A0E3QQF6</accession>
<dbReference type="RefSeq" id="WP_048102652.1">
    <property type="nucleotide sequence ID" value="NZ_CP009526.1"/>
</dbReference>
<dbReference type="EMBL" id="CP009526">
    <property type="protein sequence ID" value="AKB52909.1"/>
    <property type="molecule type" value="Genomic_DNA"/>
</dbReference>
<dbReference type="AlphaFoldDB" id="A0A0E3QQF6"/>
<name>A0A0E3QQF6_METBA</name>
<proteinExistence type="predicted"/>
<sequence length="78" mass="8711">MQEKIEKQLKTTLQVSTGIKSVLTNPPNNSVWVTKLCTLTALQNTGTRGPVKFLEIVFVFVFTASLFKKGLSENLRNI</sequence>
<dbReference type="KEGG" id="mbw:MSBRW_3656"/>